<dbReference type="Gene3D" id="3.40.30.10">
    <property type="entry name" value="Glutaredoxin"/>
    <property type="match status" value="1"/>
</dbReference>
<evidence type="ECO:0000259" key="9">
    <source>
        <dbReference type="PROSITE" id="PS51352"/>
    </source>
</evidence>
<dbReference type="Proteomes" id="UP001352263">
    <property type="component" value="Unassembled WGS sequence"/>
</dbReference>
<proteinExistence type="inferred from homology"/>
<keyword evidence="5" id="KW-0574">Periplasm</keyword>
<comment type="caution">
    <text evidence="10">The sequence shown here is derived from an EMBL/GenBank/DDBJ whole genome shotgun (WGS) entry which is preliminary data.</text>
</comment>
<dbReference type="InterPro" id="IPR036249">
    <property type="entry name" value="Thioredoxin-like_sf"/>
</dbReference>
<dbReference type="RefSeq" id="WP_326508899.1">
    <property type="nucleotide sequence ID" value="NZ_JAWIIV010000027.1"/>
</dbReference>
<keyword evidence="7" id="KW-0676">Redox-active center</keyword>
<dbReference type="InterPro" id="IPR023205">
    <property type="entry name" value="DsbA/DsbL"/>
</dbReference>
<dbReference type="InterPro" id="IPR001853">
    <property type="entry name" value="DSBA-like_thioredoxin_dom"/>
</dbReference>
<dbReference type="InterPro" id="IPR050824">
    <property type="entry name" value="Thiol_disulfide_DsbA"/>
</dbReference>
<evidence type="ECO:0000256" key="4">
    <source>
        <dbReference type="ARBA" id="ARBA00022729"/>
    </source>
</evidence>
<feature type="domain" description="Thioredoxin" evidence="9">
    <location>
        <begin position="17"/>
        <end position="203"/>
    </location>
</feature>
<evidence type="ECO:0000313" key="10">
    <source>
        <dbReference type="EMBL" id="MEC4722221.1"/>
    </source>
</evidence>
<evidence type="ECO:0000256" key="7">
    <source>
        <dbReference type="ARBA" id="ARBA00023284"/>
    </source>
</evidence>
<dbReference type="PANTHER" id="PTHR35891:SF3">
    <property type="entry name" value="THIOL:DISULFIDE INTERCHANGE PROTEIN DSBL"/>
    <property type="match status" value="1"/>
</dbReference>
<evidence type="ECO:0000256" key="8">
    <source>
        <dbReference type="SAM" id="SignalP"/>
    </source>
</evidence>
<dbReference type="PROSITE" id="PS51352">
    <property type="entry name" value="THIOREDOXIN_2"/>
    <property type="match status" value="1"/>
</dbReference>
<feature type="chain" id="PRO_5046551816" description="Thiol:disulfide interchange protein DsbA" evidence="8">
    <location>
        <begin position="23"/>
        <end position="236"/>
    </location>
</feature>
<dbReference type="SUPFAM" id="SSF52833">
    <property type="entry name" value="Thioredoxin-like"/>
    <property type="match status" value="1"/>
</dbReference>
<sequence length="236" mass="25906">MGLLRNLLAVLACSIMAIPVHAAPANPQQGTDYRVLPKAQLIDSGNKVEVTEFFWYSCPHCNEFDEPLTAWARKNADQIVFKRVPVAFRDSFVPQQKLYYTLEGMGKLDQLHGKVFQAIHVERNRLDTDAKVAEWAVKQGLDKQKFMDLYSSFGVQAKVSRATQMQNAYGVDGVPLIAIGGQYLTSPSIVGAGLRNQPESALHAATFQVMDWLVTQAAKNSNSTLAPAGGVGNKKP</sequence>
<evidence type="ECO:0000256" key="2">
    <source>
        <dbReference type="ARBA" id="ARBA00005791"/>
    </source>
</evidence>
<gene>
    <name evidence="10" type="ORF">RY831_23950</name>
</gene>
<comment type="similarity">
    <text evidence="2">Belongs to the thioredoxin family. DsbA subfamily.</text>
</comment>
<evidence type="ECO:0000256" key="6">
    <source>
        <dbReference type="ARBA" id="ARBA00023157"/>
    </source>
</evidence>
<dbReference type="Pfam" id="PF01323">
    <property type="entry name" value="DSBA"/>
    <property type="match status" value="1"/>
</dbReference>
<dbReference type="EMBL" id="JAWIIV010000027">
    <property type="protein sequence ID" value="MEC4722221.1"/>
    <property type="molecule type" value="Genomic_DNA"/>
</dbReference>
<keyword evidence="4 8" id="KW-0732">Signal</keyword>
<evidence type="ECO:0000256" key="3">
    <source>
        <dbReference type="ARBA" id="ARBA00013831"/>
    </source>
</evidence>
<reference evidence="10 11" key="1">
    <citation type="submission" date="2023-10" db="EMBL/GenBank/DDBJ databases">
        <title>Noviherbaspirillum sp. CPCC 100848 genome assembly.</title>
        <authorList>
            <person name="Li X.Y."/>
            <person name="Fang X.M."/>
        </authorList>
    </citation>
    <scope>NUCLEOTIDE SEQUENCE [LARGE SCALE GENOMIC DNA]</scope>
    <source>
        <strain evidence="10 11">CPCC 100848</strain>
    </source>
</reference>
<keyword evidence="11" id="KW-1185">Reference proteome</keyword>
<dbReference type="PANTHER" id="PTHR35891">
    <property type="entry name" value="THIOL:DISULFIDE INTERCHANGE PROTEIN DSBA"/>
    <property type="match status" value="1"/>
</dbReference>
<dbReference type="CDD" id="cd03019">
    <property type="entry name" value="DsbA_DsbA"/>
    <property type="match status" value="1"/>
</dbReference>
<protein>
    <recommendedName>
        <fullName evidence="3">Thiol:disulfide interchange protein DsbA</fullName>
    </recommendedName>
</protein>
<comment type="subcellular location">
    <subcellularLocation>
        <location evidence="1">Periplasm</location>
    </subcellularLocation>
</comment>
<feature type="signal peptide" evidence="8">
    <location>
        <begin position="1"/>
        <end position="22"/>
    </location>
</feature>
<evidence type="ECO:0000313" key="11">
    <source>
        <dbReference type="Proteomes" id="UP001352263"/>
    </source>
</evidence>
<keyword evidence="6" id="KW-1015">Disulfide bond</keyword>
<evidence type="ECO:0000256" key="5">
    <source>
        <dbReference type="ARBA" id="ARBA00022764"/>
    </source>
</evidence>
<name>A0ABU6JEX5_9BURK</name>
<evidence type="ECO:0000256" key="1">
    <source>
        <dbReference type="ARBA" id="ARBA00004418"/>
    </source>
</evidence>
<organism evidence="10 11">
    <name type="scientific">Noviherbaspirillum album</name>
    <dbReference type="NCBI Taxonomy" id="3080276"/>
    <lineage>
        <taxon>Bacteria</taxon>
        <taxon>Pseudomonadati</taxon>
        <taxon>Pseudomonadota</taxon>
        <taxon>Betaproteobacteria</taxon>
        <taxon>Burkholderiales</taxon>
        <taxon>Oxalobacteraceae</taxon>
        <taxon>Noviherbaspirillum</taxon>
    </lineage>
</organism>
<accession>A0ABU6JEX5</accession>
<dbReference type="InterPro" id="IPR013766">
    <property type="entry name" value="Thioredoxin_domain"/>
</dbReference>